<proteinExistence type="predicted"/>
<dbReference type="Proteomes" id="UP001201980">
    <property type="component" value="Unassembled WGS sequence"/>
</dbReference>
<evidence type="ECO:0000313" key="1">
    <source>
        <dbReference type="EMBL" id="KAJ2899701.1"/>
    </source>
</evidence>
<comment type="caution">
    <text evidence="1">The sequence shown here is derived from an EMBL/GenBank/DDBJ whole genome shotgun (WGS) entry which is preliminary data.</text>
</comment>
<organism evidence="1 2">
    <name type="scientific">Zalerion maritima</name>
    <dbReference type="NCBI Taxonomy" id="339359"/>
    <lineage>
        <taxon>Eukaryota</taxon>
        <taxon>Fungi</taxon>
        <taxon>Dikarya</taxon>
        <taxon>Ascomycota</taxon>
        <taxon>Pezizomycotina</taxon>
        <taxon>Sordariomycetes</taxon>
        <taxon>Lulworthiomycetidae</taxon>
        <taxon>Lulworthiales</taxon>
        <taxon>Lulworthiaceae</taxon>
        <taxon>Zalerion</taxon>
    </lineage>
</organism>
<name>A0AAD5WS33_9PEZI</name>
<keyword evidence="2" id="KW-1185">Reference proteome</keyword>
<gene>
    <name evidence="1" type="ORF">MKZ38_002894</name>
</gene>
<reference evidence="1" key="1">
    <citation type="submission" date="2022-07" db="EMBL/GenBank/DDBJ databases">
        <title>Draft genome sequence of Zalerion maritima ATCC 34329, a (micro)plastics degrading marine fungus.</title>
        <authorList>
            <person name="Paco A."/>
            <person name="Goncalves M.F.M."/>
            <person name="Rocha-Santos T.A.P."/>
            <person name="Alves A."/>
        </authorList>
    </citation>
    <scope>NUCLEOTIDE SEQUENCE</scope>
    <source>
        <strain evidence="1">ATCC 34329</strain>
    </source>
</reference>
<evidence type="ECO:0000313" key="2">
    <source>
        <dbReference type="Proteomes" id="UP001201980"/>
    </source>
</evidence>
<dbReference type="AlphaFoldDB" id="A0AAD5WS33"/>
<accession>A0AAD5WS33</accession>
<dbReference type="EMBL" id="JAKWBI020000190">
    <property type="protein sequence ID" value="KAJ2899701.1"/>
    <property type="molecule type" value="Genomic_DNA"/>
</dbReference>
<protein>
    <submittedName>
        <fullName evidence="1">Uncharacterized protein</fullName>
    </submittedName>
</protein>
<sequence>MSSSSIFDTWTRGREEWTKFKRPKIKAYVDTPPKRNIDDIEKTGARAFSRIGKKHGVNIARNDKTPDLFLITGDTLAAIMDGTEDVHREIEEQAEDQSFAIIQPSTILLAKLDVELEPVNKAREVVRALKDNTRSSSSIIPVASSKVLLGMPDFCSELRQAIHAIARKAVRHGEVGLKAKFGHAEMPRPKKLPQGAQDGNGMLCHRDFCRLVNNLGDRASVNDYIHSEEDIKGLLAYFQGLGKKEIKQSWSIAFPWGGYEIEVDLDTTNEDLSRATVLPCSYTVRNTETHEAPMTVICPQRRFDWALDTISEADQSMPGEAGKLVKTMTVVGVVGNDKCGKFPFLKVRILHPGIKGIPVYIRTQQRLRVLNYYWLQATISRYWNGFERMNKGVKADGVTAGITFFADSKKVTDAMVTGDTDTILKELLPTRGSMTGEEAFLQALEEAQATLDGLQNADFEG</sequence>